<keyword evidence="5" id="KW-1185">Reference proteome</keyword>
<dbReference type="Proteomes" id="UP000066995">
    <property type="component" value="Chromosome"/>
</dbReference>
<dbReference type="GO" id="GO:0003700">
    <property type="term" value="F:DNA-binding transcription factor activity"/>
    <property type="evidence" value="ECO:0007669"/>
    <property type="project" value="InterPro"/>
</dbReference>
<organism evidence="4 5">
    <name type="scientific">Mannheimia varigena USDA-ARS-USMARC-1296</name>
    <dbReference type="NCBI Taxonomy" id="1433287"/>
    <lineage>
        <taxon>Bacteria</taxon>
        <taxon>Pseudomonadati</taxon>
        <taxon>Pseudomonadota</taxon>
        <taxon>Gammaproteobacteria</taxon>
        <taxon>Pasteurellales</taxon>
        <taxon>Pasteurellaceae</taxon>
        <taxon>Mannheimia</taxon>
    </lineage>
</organism>
<keyword evidence="2" id="KW-0804">Transcription</keyword>
<dbReference type="GO" id="GO:0043565">
    <property type="term" value="F:sequence-specific DNA binding"/>
    <property type="evidence" value="ECO:0007669"/>
    <property type="project" value="InterPro"/>
</dbReference>
<dbReference type="PROSITE" id="PS01124">
    <property type="entry name" value="HTH_ARAC_FAMILY_2"/>
    <property type="match status" value="1"/>
</dbReference>
<dbReference type="SUPFAM" id="SSF46689">
    <property type="entry name" value="Homeodomain-like"/>
    <property type="match status" value="2"/>
</dbReference>
<dbReference type="AlphaFoldDB" id="W0QA93"/>
<dbReference type="InterPro" id="IPR009057">
    <property type="entry name" value="Homeodomain-like_sf"/>
</dbReference>
<protein>
    <submittedName>
        <fullName evidence="4">AraC-type transcriptional regulator N-terminal domain protein</fullName>
    </submittedName>
</protein>
<dbReference type="Pfam" id="PF06719">
    <property type="entry name" value="AraC_N"/>
    <property type="match status" value="1"/>
</dbReference>
<accession>W0QA93</accession>
<dbReference type="PANTHER" id="PTHR43436">
    <property type="entry name" value="ARAC-FAMILY TRANSCRIPTIONAL REGULATOR"/>
    <property type="match status" value="1"/>
</dbReference>
<evidence type="ECO:0000313" key="5">
    <source>
        <dbReference type="Proteomes" id="UP000066995"/>
    </source>
</evidence>
<dbReference type="PANTHER" id="PTHR43436:SF1">
    <property type="entry name" value="TRANSCRIPTIONAL REGULATORY PROTEIN"/>
    <property type="match status" value="1"/>
</dbReference>
<dbReference type="STRING" id="1433287.X808_12860"/>
<name>W0QA93_9PAST</name>
<dbReference type="InterPro" id="IPR009594">
    <property type="entry name" value="Tscrpt_reg_HTH_AraC_N"/>
</dbReference>
<dbReference type="OrthoDB" id="34150at2"/>
<dbReference type="SMART" id="SM00342">
    <property type="entry name" value="HTH_ARAC"/>
    <property type="match status" value="1"/>
</dbReference>
<reference evidence="4 5" key="1">
    <citation type="submission" date="2013-12" db="EMBL/GenBank/DDBJ databases">
        <title>Annotation of the Mannheimia varigena USDA-ARS-USMARC-1296 complete genome.</title>
        <authorList>
            <person name="Harhay G.P."/>
            <person name="Clawson M.L."/>
            <person name="Murray R.W."/>
            <person name="Lubbers B.V."/>
            <person name="Heaton M.P."/>
            <person name="Chitko-Mckown C.G."/>
            <person name="Harhay D.M."/>
            <person name="Smith T.P.L."/>
        </authorList>
    </citation>
    <scope>NUCLEOTIDE SEQUENCE [LARGE SCALE GENOMIC DNA]</scope>
    <source>
        <strain evidence="4 5">USDA-ARS-USMARC-1296</strain>
    </source>
</reference>
<keyword evidence="1" id="KW-0805">Transcription regulation</keyword>
<proteinExistence type="predicted"/>
<feature type="domain" description="HTH araC/xylS-type" evidence="3">
    <location>
        <begin position="190"/>
        <end position="287"/>
    </location>
</feature>
<dbReference type="Gene3D" id="1.10.10.60">
    <property type="entry name" value="Homeodomain-like"/>
    <property type="match status" value="2"/>
</dbReference>
<dbReference type="PATRIC" id="fig|1433287.3.peg.1289"/>
<evidence type="ECO:0000256" key="1">
    <source>
        <dbReference type="ARBA" id="ARBA00023015"/>
    </source>
</evidence>
<dbReference type="RefSeq" id="WP_038643164.1">
    <property type="nucleotide sequence ID" value="NZ_CP006943.1"/>
</dbReference>
<evidence type="ECO:0000259" key="3">
    <source>
        <dbReference type="PROSITE" id="PS01124"/>
    </source>
</evidence>
<sequence length="287" mass="32613">MFEPQLIQNIIQIAPKNEVWHTPITGLYVHCCDMPTTQQAHIQEPSICLVLQQQRQICVGEQCYIFGDGQFMFCPVNLPLTIEIPDATKTQPYLGISMKIDLTLLGKVLAQLPKDVAQKSNSYSAFEQWQLTQELSNAFSRLLELLTKPQEISFLAPLIQQEIYYRLLQSSQGEKLKSLLEQGSHTHIVAQASLWIEQNLNQAFSVESLAHQSGMSVSGFHSHFKKITGMSPLQYQKRLRLTTAQRLIKLGKDNIATIAYQVGYESPSQFSREYHRHFGHSPRGDLV</sequence>
<evidence type="ECO:0000313" key="4">
    <source>
        <dbReference type="EMBL" id="AHG75809.1"/>
    </source>
</evidence>
<gene>
    <name evidence="4" type="ORF">X808_12860</name>
</gene>
<evidence type="ECO:0000256" key="2">
    <source>
        <dbReference type="ARBA" id="ARBA00023163"/>
    </source>
</evidence>
<dbReference type="Pfam" id="PF12833">
    <property type="entry name" value="HTH_18"/>
    <property type="match status" value="1"/>
</dbReference>
<dbReference type="eggNOG" id="COG4977">
    <property type="taxonomic scope" value="Bacteria"/>
</dbReference>
<dbReference type="InterPro" id="IPR018060">
    <property type="entry name" value="HTH_AraC"/>
</dbReference>
<dbReference type="KEGG" id="mvi:X808_12860"/>
<dbReference type="EMBL" id="CP006943">
    <property type="protein sequence ID" value="AHG75809.1"/>
    <property type="molecule type" value="Genomic_DNA"/>
</dbReference>
<dbReference type="HOGENOM" id="CLU_000445_100_0_6"/>